<dbReference type="GO" id="GO:0016757">
    <property type="term" value="F:glycosyltransferase activity"/>
    <property type="evidence" value="ECO:0007669"/>
    <property type="project" value="UniProtKB-KW"/>
</dbReference>
<dbReference type="AlphaFoldDB" id="A0A0Z8LYM9"/>
<dbReference type="InterPro" id="IPR001173">
    <property type="entry name" value="Glyco_trans_2-like"/>
</dbReference>
<dbReference type="Proteomes" id="UP000074825">
    <property type="component" value="Unassembled WGS sequence"/>
</dbReference>
<dbReference type="SUPFAM" id="SSF53448">
    <property type="entry name" value="Nucleotide-diphospho-sugar transferases"/>
    <property type="match status" value="1"/>
</dbReference>
<dbReference type="CDD" id="cd00761">
    <property type="entry name" value="Glyco_tranf_GTA_type"/>
    <property type="match status" value="1"/>
</dbReference>
<dbReference type="PANTHER" id="PTHR43630">
    <property type="entry name" value="POLY-BETA-1,6-N-ACETYL-D-GLUCOSAMINE SYNTHASE"/>
    <property type="match status" value="1"/>
</dbReference>
<dbReference type="Pfam" id="PF00535">
    <property type="entry name" value="Glycos_transf_2"/>
    <property type="match status" value="1"/>
</dbReference>
<evidence type="ECO:0000256" key="1">
    <source>
        <dbReference type="ARBA" id="ARBA00006739"/>
    </source>
</evidence>
<organism evidence="5 6">
    <name type="scientific">Streptococcus suis</name>
    <dbReference type="NCBI Taxonomy" id="1307"/>
    <lineage>
        <taxon>Bacteria</taxon>
        <taxon>Bacillati</taxon>
        <taxon>Bacillota</taxon>
        <taxon>Bacilli</taxon>
        <taxon>Lactobacillales</taxon>
        <taxon>Streptococcaceae</taxon>
        <taxon>Streptococcus</taxon>
    </lineage>
</organism>
<reference evidence="5 6" key="1">
    <citation type="submission" date="2016-02" db="EMBL/GenBank/DDBJ databases">
        <authorList>
            <consortium name="Pathogen Informatics"/>
        </authorList>
    </citation>
    <scope>NUCLEOTIDE SEQUENCE [LARGE SCALE GENOMIC DNA]</scope>
    <source>
        <strain evidence="5 6">LSS82</strain>
    </source>
</reference>
<dbReference type="InterPro" id="IPR029044">
    <property type="entry name" value="Nucleotide-diphossugar_trans"/>
</dbReference>
<evidence type="ECO:0000256" key="3">
    <source>
        <dbReference type="ARBA" id="ARBA00022679"/>
    </source>
</evidence>
<gene>
    <name evidence="5" type="primary">cpsN</name>
    <name evidence="5" type="ORF">ERS132444_01980</name>
</gene>
<dbReference type="EMBL" id="FIIF01000019">
    <property type="protein sequence ID" value="CYV99248.1"/>
    <property type="molecule type" value="Genomic_DNA"/>
</dbReference>
<evidence type="ECO:0000259" key="4">
    <source>
        <dbReference type="Pfam" id="PF00535"/>
    </source>
</evidence>
<proteinExistence type="inferred from homology"/>
<dbReference type="RefSeq" id="WP_044757825.1">
    <property type="nucleotide sequence ID" value="NZ_CEDN01000066.1"/>
</dbReference>
<name>A0A0Z8LYM9_STRSU</name>
<feature type="domain" description="Glycosyltransferase 2-like" evidence="4">
    <location>
        <begin position="4"/>
        <end position="162"/>
    </location>
</feature>
<evidence type="ECO:0000313" key="5">
    <source>
        <dbReference type="EMBL" id="CYV99248.1"/>
    </source>
</evidence>
<evidence type="ECO:0000256" key="2">
    <source>
        <dbReference type="ARBA" id="ARBA00022676"/>
    </source>
</evidence>
<dbReference type="Gene3D" id="3.90.550.10">
    <property type="entry name" value="Spore Coat Polysaccharide Biosynthesis Protein SpsA, Chain A"/>
    <property type="match status" value="1"/>
</dbReference>
<dbReference type="PANTHER" id="PTHR43630:SF1">
    <property type="entry name" value="POLY-BETA-1,6-N-ACETYL-D-GLUCOSAMINE SYNTHASE"/>
    <property type="match status" value="1"/>
</dbReference>
<evidence type="ECO:0000313" key="6">
    <source>
        <dbReference type="Proteomes" id="UP000074825"/>
    </source>
</evidence>
<accession>A0A0Z8LYM9</accession>
<keyword evidence="2" id="KW-0328">Glycosyltransferase</keyword>
<comment type="similarity">
    <text evidence="1">Belongs to the glycosyltransferase 2 family.</text>
</comment>
<protein>
    <submittedName>
        <fullName evidence="5">Glycosyl transferase CpsN(V)</fullName>
    </submittedName>
</protein>
<sequence length="293" mass="34934">MLYIFTPAYNREKCLRRLYSSLISQTSKEFIWLVINDGSTDNTENLVKSWQKENKIKIIYLYQRNQGKHIAYNTALKFMGEKGFHVCVDSDDRLSQGAVETFLEDISAISENNLYIGIVYPRNDNRNENTQKWISTAIETVRIQDIKLKYGLNIETCIVMKNAYVSSFRFPIFENEKFVSEEIMYIYTGKYGGFRPINKVVYYFEYLEDGLTKNIFQLWKKNPQGTLYFLEQRKQYIKENFNGFEKFRELCKVKLNINAFRLTQNDIKWTKGYSLIDYFLIPVSLFVKYRRFD</sequence>
<keyword evidence="3 5" id="KW-0808">Transferase</keyword>